<organism evidence="2 3">
    <name type="scientific">Eumeta variegata</name>
    <name type="common">Bagworm moth</name>
    <name type="synonym">Eumeta japonica</name>
    <dbReference type="NCBI Taxonomy" id="151549"/>
    <lineage>
        <taxon>Eukaryota</taxon>
        <taxon>Metazoa</taxon>
        <taxon>Ecdysozoa</taxon>
        <taxon>Arthropoda</taxon>
        <taxon>Hexapoda</taxon>
        <taxon>Insecta</taxon>
        <taxon>Pterygota</taxon>
        <taxon>Neoptera</taxon>
        <taxon>Endopterygota</taxon>
        <taxon>Lepidoptera</taxon>
        <taxon>Glossata</taxon>
        <taxon>Ditrysia</taxon>
        <taxon>Tineoidea</taxon>
        <taxon>Psychidae</taxon>
        <taxon>Oiketicinae</taxon>
        <taxon>Eumeta</taxon>
    </lineage>
</organism>
<keyword evidence="1" id="KW-0175">Coiled coil</keyword>
<accession>A0A4C1Z051</accession>
<reference evidence="2 3" key="1">
    <citation type="journal article" date="2019" name="Commun. Biol.">
        <title>The bagworm genome reveals a unique fibroin gene that provides high tensile strength.</title>
        <authorList>
            <person name="Kono N."/>
            <person name="Nakamura H."/>
            <person name="Ohtoshi R."/>
            <person name="Tomita M."/>
            <person name="Numata K."/>
            <person name="Arakawa K."/>
        </authorList>
    </citation>
    <scope>NUCLEOTIDE SEQUENCE [LARGE SCALE GENOMIC DNA]</scope>
</reference>
<dbReference type="OrthoDB" id="3863715at2759"/>
<gene>
    <name evidence="2" type="ORF">EVAR_55711_1</name>
</gene>
<dbReference type="Proteomes" id="UP000299102">
    <property type="component" value="Unassembled WGS sequence"/>
</dbReference>
<evidence type="ECO:0000313" key="3">
    <source>
        <dbReference type="Proteomes" id="UP000299102"/>
    </source>
</evidence>
<keyword evidence="3" id="KW-1185">Reference proteome</keyword>
<comment type="caution">
    <text evidence="2">The sequence shown here is derived from an EMBL/GenBank/DDBJ whole genome shotgun (WGS) entry which is preliminary data.</text>
</comment>
<protein>
    <submittedName>
        <fullName evidence="2">Uncharacterized protein</fullName>
    </submittedName>
</protein>
<name>A0A4C1Z051_EUMVA</name>
<evidence type="ECO:0000313" key="2">
    <source>
        <dbReference type="EMBL" id="GBP81698.1"/>
    </source>
</evidence>
<dbReference type="AlphaFoldDB" id="A0A4C1Z051"/>
<feature type="coiled-coil region" evidence="1">
    <location>
        <begin position="15"/>
        <end position="53"/>
    </location>
</feature>
<sequence length="113" mass="13274">MFGVKIRDKGNELMKNIEEENIVRLSEERHKLRKKARESVKKIEEENKKNCNKKRRKATSYEPGDLVAIDKTQFSLGSKLYPKYVGPYEVIMKKRNVRHAVRKIRNAEGSLMP</sequence>
<proteinExistence type="predicted"/>
<dbReference type="EMBL" id="BGZK01001525">
    <property type="protein sequence ID" value="GBP81698.1"/>
    <property type="molecule type" value="Genomic_DNA"/>
</dbReference>
<evidence type="ECO:0000256" key="1">
    <source>
        <dbReference type="SAM" id="Coils"/>
    </source>
</evidence>